<dbReference type="GO" id="GO:0050479">
    <property type="term" value="F:glyceryl-ether monooxygenase activity"/>
    <property type="evidence" value="ECO:0007669"/>
    <property type="project" value="TreeGrafter"/>
</dbReference>
<evidence type="ECO:0000313" key="9">
    <source>
        <dbReference type="EMBL" id="CAA9535411.1"/>
    </source>
</evidence>
<gene>
    <name evidence="9" type="ORF">AVDCRST_MAG91-3333</name>
</gene>
<keyword evidence="4" id="KW-0560">Oxidoreductase</keyword>
<dbReference type="PANTHER" id="PTHR21624:SF1">
    <property type="entry name" value="ALKYLGLYCEROL MONOOXYGENASE"/>
    <property type="match status" value="1"/>
</dbReference>
<dbReference type="GO" id="GO:0006643">
    <property type="term" value="P:membrane lipid metabolic process"/>
    <property type="evidence" value="ECO:0007669"/>
    <property type="project" value="TreeGrafter"/>
</dbReference>
<dbReference type="GO" id="GO:0012505">
    <property type="term" value="C:endomembrane system"/>
    <property type="evidence" value="ECO:0007669"/>
    <property type="project" value="UniProtKB-SubCell"/>
</dbReference>
<dbReference type="InterPro" id="IPR051689">
    <property type="entry name" value="Sterol_desaturase/TMEM195"/>
</dbReference>
<reference evidence="9" key="1">
    <citation type="submission" date="2020-02" db="EMBL/GenBank/DDBJ databases">
        <authorList>
            <person name="Meier V. D."/>
        </authorList>
    </citation>
    <scope>NUCLEOTIDE SEQUENCE</scope>
    <source>
        <strain evidence="9">AVDCRST_MAG91</strain>
    </source>
</reference>
<organism evidence="9">
    <name type="scientific">uncultured Sphingomonadaceae bacterium</name>
    <dbReference type="NCBI Taxonomy" id="169976"/>
    <lineage>
        <taxon>Bacteria</taxon>
        <taxon>Pseudomonadati</taxon>
        <taxon>Pseudomonadota</taxon>
        <taxon>Alphaproteobacteria</taxon>
        <taxon>Sphingomonadales</taxon>
        <taxon>Sphingomonadaceae</taxon>
        <taxon>environmental samples</taxon>
    </lineage>
</organism>
<dbReference type="PANTHER" id="PTHR21624">
    <property type="entry name" value="STEROL DESATURASE-RELATED PROTEIN"/>
    <property type="match status" value="1"/>
</dbReference>
<keyword evidence="2 7" id="KW-0812">Transmembrane</keyword>
<sequence length="296" mass="32724">MTPEPRGLSRRAAFAGGTLLAAAAVAILVGERRRPLRPSGQAEPGRTVRNLLLGAMSMAVVASVENPIVRRLSARVERSRWGLVQRLPLSAGARDALAVLLMDYTIYLWHVGTHRIPFLWRFHLVHHLDLDMDSSTALRFHAADMALSTPYRAAQVLLIGVSPRALEIWQRWFFASVLFHHSNLRLPPRLERALALVLTTPEMHGIHHSAERDRTDSNWSSGLSVWDRLHGTFRLDAVPAPEIGVPAYRDPTDIALGAAVALPFVRQRDAWTPVANGPAMPAARSVGEIILEDARS</sequence>
<dbReference type="Pfam" id="PF04116">
    <property type="entry name" value="FA_hydroxylase"/>
    <property type="match status" value="1"/>
</dbReference>
<evidence type="ECO:0000256" key="5">
    <source>
        <dbReference type="ARBA" id="ARBA00023098"/>
    </source>
</evidence>
<evidence type="ECO:0000256" key="2">
    <source>
        <dbReference type="ARBA" id="ARBA00022692"/>
    </source>
</evidence>
<dbReference type="PROSITE" id="PS51318">
    <property type="entry name" value="TAT"/>
    <property type="match status" value="1"/>
</dbReference>
<keyword evidence="3 7" id="KW-1133">Transmembrane helix</keyword>
<proteinExistence type="predicted"/>
<comment type="subcellular location">
    <subcellularLocation>
        <location evidence="1">Endomembrane system</location>
        <topology evidence="1">Multi-pass membrane protein</topology>
    </subcellularLocation>
</comment>
<feature type="domain" description="Fatty acid hydroxylase" evidence="8">
    <location>
        <begin position="97"/>
        <end position="232"/>
    </location>
</feature>
<accession>A0A6J4TXZ9</accession>
<dbReference type="GO" id="GO:0005506">
    <property type="term" value="F:iron ion binding"/>
    <property type="evidence" value="ECO:0007669"/>
    <property type="project" value="InterPro"/>
</dbReference>
<dbReference type="EMBL" id="CADCVX010000584">
    <property type="protein sequence ID" value="CAA9535411.1"/>
    <property type="molecule type" value="Genomic_DNA"/>
</dbReference>
<evidence type="ECO:0000256" key="7">
    <source>
        <dbReference type="SAM" id="Phobius"/>
    </source>
</evidence>
<name>A0A6J4TXZ9_9SPHN</name>
<evidence type="ECO:0000256" key="6">
    <source>
        <dbReference type="ARBA" id="ARBA00023136"/>
    </source>
</evidence>
<dbReference type="AlphaFoldDB" id="A0A6J4TXZ9"/>
<evidence type="ECO:0000256" key="4">
    <source>
        <dbReference type="ARBA" id="ARBA00023002"/>
    </source>
</evidence>
<keyword evidence="5" id="KW-0443">Lipid metabolism</keyword>
<keyword evidence="6 7" id="KW-0472">Membrane</keyword>
<dbReference type="InterPro" id="IPR006694">
    <property type="entry name" value="Fatty_acid_hydroxylase"/>
</dbReference>
<evidence type="ECO:0000256" key="3">
    <source>
        <dbReference type="ARBA" id="ARBA00022989"/>
    </source>
</evidence>
<dbReference type="GO" id="GO:0016020">
    <property type="term" value="C:membrane"/>
    <property type="evidence" value="ECO:0007669"/>
    <property type="project" value="GOC"/>
</dbReference>
<feature type="transmembrane region" description="Helical" evidence="7">
    <location>
        <begin position="12"/>
        <end position="30"/>
    </location>
</feature>
<dbReference type="GO" id="GO:0008610">
    <property type="term" value="P:lipid biosynthetic process"/>
    <property type="evidence" value="ECO:0007669"/>
    <property type="project" value="InterPro"/>
</dbReference>
<protein>
    <submittedName>
        <fullName evidence="9">Fatty acid hydroxylase family (Carotene hydroxylase/sterol desaturase)</fullName>
    </submittedName>
</protein>
<evidence type="ECO:0000259" key="8">
    <source>
        <dbReference type="Pfam" id="PF04116"/>
    </source>
</evidence>
<evidence type="ECO:0000256" key="1">
    <source>
        <dbReference type="ARBA" id="ARBA00004127"/>
    </source>
</evidence>
<dbReference type="InterPro" id="IPR006311">
    <property type="entry name" value="TAT_signal"/>
</dbReference>